<organism evidence="2">
    <name type="scientific">Dinoroseobacter phage vB_DshS_R26L</name>
    <dbReference type="NCBI Taxonomy" id="3161158"/>
    <lineage>
        <taxon>Viruses</taxon>
        <taxon>Duplodnaviria</taxon>
        <taxon>Heunggongvirae</taxon>
        <taxon>Uroviricota</taxon>
        <taxon>Caudoviricetes</taxon>
        <taxon>Nanhaivirus</taxon>
    </lineage>
</organism>
<accession>A0AAU7VGZ2</accession>
<evidence type="ECO:0000313" key="2">
    <source>
        <dbReference type="EMBL" id="XBW75430.1"/>
    </source>
</evidence>
<protein>
    <submittedName>
        <fullName evidence="2">Uncharacterized protein</fullName>
    </submittedName>
</protein>
<reference evidence="2" key="1">
    <citation type="submission" date="2024-06" db="EMBL/GenBank/DDBJ databases">
        <authorList>
            <person name="Lu L."/>
            <person name="Wei N."/>
            <person name="Zhang R."/>
        </authorList>
    </citation>
    <scope>NUCLEOTIDE SEQUENCE</scope>
</reference>
<gene>
    <name evidence="2" type="ORF">vBDshSR26L_115</name>
</gene>
<name>A0AAU7VGZ2_9CAUD</name>
<feature type="region of interest" description="Disordered" evidence="1">
    <location>
        <begin position="189"/>
        <end position="217"/>
    </location>
</feature>
<evidence type="ECO:0000256" key="1">
    <source>
        <dbReference type="SAM" id="MobiDB-lite"/>
    </source>
</evidence>
<proteinExistence type="predicted"/>
<dbReference type="SUPFAM" id="SSF56672">
    <property type="entry name" value="DNA/RNA polymerases"/>
    <property type="match status" value="1"/>
</dbReference>
<dbReference type="Gene3D" id="1.10.150.20">
    <property type="entry name" value="5' to 3' exonuclease, C-terminal subdomain"/>
    <property type="match status" value="1"/>
</dbReference>
<dbReference type="InterPro" id="IPR043502">
    <property type="entry name" value="DNA/RNA_pol_sf"/>
</dbReference>
<sequence>MTDEPKRVIMITHPHKSGRALQLLLAAAYGAGQIKQAQIAGEYPPPDVLGDVKVGGTVTGRFSSTKPNIREQLPSREYRPVQDPRTRHVATVDFSEIEKRMLAHFDEPPKDLGRFNCRGDYVVPRDERVERWAGIDKRTLSPFEQAQRFADLYGGVPQKMQRIDTTSIFEQLRNAQPTLEAFQQKMRDLGFEPAGDGPLADTWVMKETTDGDDPQQS</sequence>
<dbReference type="EMBL" id="PP882867">
    <property type="protein sequence ID" value="XBW75430.1"/>
    <property type="molecule type" value="Genomic_DNA"/>
</dbReference>
<dbReference type="Gene3D" id="3.30.70.370">
    <property type="match status" value="1"/>
</dbReference>